<name>A0A437M7P7_9SPHN</name>
<proteinExistence type="predicted"/>
<dbReference type="EMBL" id="SACN01000001">
    <property type="protein sequence ID" value="RVT93679.1"/>
    <property type="molecule type" value="Genomic_DNA"/>
</dbReference>
<sequence>MSSNGLIPGVEPISDDLRPVYDYQVIENYSGDGHALFRGRGHAAFGRRIDGVFYEITDTDRIPLDWEPVMFAPIADEDVGAFLFGL</sequence>
<dbReference type="RefSeq" id="WP_164857142.1">
    <property type="nucleotide sequence ID" value="NZ_SACN01000001.1"/>
</dbReference>
<organism evidence="1 2">
    <name type="scientific">Sphingomonas crocodyli</name>
    <dbReference type="NCBI Taxonomy" id="1979270"/>
    <lineage>
        <taxon>Bacteria</taxon>
        <taxon>Pseudomonadati</taxon>
        <taxon>Pseudomonadota</taxon>
        <taxon>Alphaproteobacteria</taxon>
        <taxon>Sphingomonadales</taxon>
        <taxon>Sphingomonadaceae</taxon>
        <taxon>Sphingomonas</taxon>
    </lineage>
</organism>
<evidence type="ECO:0000313" key="1">
    <source>
        <dbReference type="EMBL" id="RVT93679.1"/>
    </source>
</evidence>
<comment type="caution">
    <text evidence="1">The sequence shown here is derived from an EMBL/GenBank/DDBJ whole genome shotgun (WGS) entry which is preliminary data.</text>
</comment>
<gene>
    <name evidence="1" type="ORF">EOD43_07375</name>
</gene>
<protein>
    <submittedName>
        <fullName evidence="1">Uncharacterized protein</fullName>
    </submittedName>
</protein>
<keyword evidence="2" id="KW-1185">Reference proteome</keyword>
<reference evidence="1 2" key="1">
    <citation type="submission" date="2019-01" db="EMBL/GenBank/DDBJ databases">
        <authorList>
            <person name="Chen W.-M."/>
        </authorList>
    </citation>
    <scope>NUCLEOTIDE SEQUENCE [LARGE SCALE GENOMIC DNA]</scope>
    <source>
        <strain evidence="1 2">CCP-7</strain>
    </source>
</reference>
<dbReference type="AlphaFoldDB" id="A0A437M7P7"/>
<accession>A0A437M7P7</accession>
<evidence type="ECO:0000313" key="2">
    <source>
        <dbReference type="Proteomes" id="UP000282971"/>
    </source>
</evidence>
<dbReference type="Proteomes" id="UP000282971">
    <property type="component" value="Unassembled WGS sequence"/>
</dbReference>